<dbReference type="InterPro" id="IPR009081">
    <property type="entry name" value="PP-bd_ACP"/>
</dbReference>
<dbReference type="RefSeq" id="WP_153450590.1">
    <property type="nucleotide sequence ID" value="NZ_WEGJ01000003.1"/>
</dbReference>
<proteinExistence type="predicted"/>
<evidence type="ECO:0000259" key="1">
    <source>
        <dbReference type="PROSITE" id="PS50075"/>
    </source>
</evidence>
<protein>
    <recommendedName>
        <fullName evidence="1">Carrier domain-containing protein</fullName>
    </recommendedName>
</protein>
<dbReference type="PROSITE" id="PS50075">
    <property type="entry name" value="CARRIER"/>
    <property type="match status" value="1"/>
</dbReference>
<accession>A0A7K0CE17</accession>
<feature type="domain" description="Carrier" evidence="1">
    <location>
        <begin position="3"/>
        <end position="79"/>
    </location>
</feature>
<dbReference type="AlphaFoldDB" id="A0A7K0CE17"/>
<keyword evidence="3" id="KW-1185">Reference proteome</keyword>
<comment type="caution">
    <text evidence="2">The sequence shown here is derived from an EMBL/GenBank/DDBJ whole genome shotgun (WGS) entry which is preliminary data.</text>
</comment>
<dbReference type="InterPro" id="IPR036736">
    <property type="entry name" value="ACP-like_sf"/>
</dbReference>
<dbReference type="Gene3D" id="1.10.1200.10">
    <property type="entry name" value="ACP-like"/>
    <property type="match status" value="1"/>
</dbReference>
<dbReference type="EMBL" id="WEGJ01000003">
    <property type="protein sequence ID" value="MQY11312.1"/>
    <property type="molecule type" value="Genomic_DNA"/>
</dbReference>
<dbReference type="SUPFAM" id="SSF47336">
    <property type="entry name" value="ACP-like"/>
    <property type="match status" value="1"/>
</dbReference>
<organism evidence="2 3">
    <name type="scientific">Streptomyces smaragdinus</name>
    <dbReference type="NCBI Taxonomy" id="2585196"/>
    <lineage>
        <taxon>Bacteria</taxon>
        <taxon>Bacillati</taxon>
        <taxon>Actinomycetota</taxon>
        <taxon>Actinomycetes</taxon>
        <taxon>Kitasatosporales</taxon>
        <taxon>Streptomycetaceae</taxon>
        <taxon>Streptomyces</taxon>
    </lineage>
</organism>
<evidence type="ECO:0000313" key="3">
    <source>
        <dbReference type="Proteomes" id="UP000466345"/>
    </source>
</evidence>
<gene>
    <name evidence="2" type="ORF">SRB5_14270</name>
</gene>
<name>A0A7K0CE17_9ACTN</name>
<dbReference type="Proteomes" id="UP000466345">
    <property type="component" value="Unassembled WGS sequence"/>
</dbReference>
<evidence type="ECO:0000313" key="2">
    <source>
        <dbReference type="EMBL" id="MQY11312.1"/>
    </source>
</evidence>
<sequence length="85" mass="9057">MTMTTTQLEQQILDHLREQYAAPPESTPETTFEALEYDSLVVVELSLSLGKMYAVELEDAEIKEAGSAAGLAALLLAKGVTGVTG</sequence>
<dbReference type="Pfam" id="PF00550">
    <property type="entry name" value="PP-binding"/>
    <property type="match status" value="1"/>
</dbReference>
<reference evidence="2 3" key="1">
    <citation type="submission" date="2019-10" db="EMBL/GenBank/DDBJ databases">
        <title>Streptomyces smaragdinus sp. nov. and Streptomyces fabii sp. nov., isolated from the gut of fungus growing-termite Macrotermes natalensis.</title>
        <authorList>
            <person name="Schwitalla J."/>
            <person name="Benndorf R."/>
            <person name="Martin K."/>
            <person name="De Beer W."/>
            <person name="Kaster A.-K."/>
            <person name="Vollmers J."/>
            <person name="Poulsen M."/>
            <person name="Beemelmanns C."/>
        </authorList>
    </citation>
    <scope>NUCLEOTIDE SEQUENCE [LARGE SCALE GENOMIC DNA]</scope>
    <source>
        <strain evidence="2 3">RB5</strain>
    </source>
</reference>